<feature type="domain" description="Regulator of nucleoside diphosphate kinase N-terminal" evidence="2">
    <location>
        <begin position="12"/>
        <end position="52"/>
    </location>
</feature>
<feature type="domain" description="Transcription elongation factor GreA/GreB C-terminal" evidence="1">
    <location>
        <begin position="58"/>
        <end position="132"/>
    </location>
</feature>
<dbReference type="RefSeq" id="WP_264226236.1">
    <property type="nucleotide sequence ID" value="NZ_CP107716.1"/>
</dbReference>
<evidence type="ECO:0000313" key="3">
    <source>
        <dbReference type="EMBL" id="UYQ72614.1"/>
    </source>
</evidence>
<dbReference type="PANTHER" id="PTHR30437">
    <property type="entry name" value="TRANSCRIPTION ELONGATION FACTOR GREA"/>
    <property type="match status" value="1"/>
</dbReference>
<keyword evidence="3" id="KW-0418">Kinase</keyword>
<evidence type="ECO:0000313" key="4">
    <source>
        <dbReference type="Proteomes" id="UP001163882"/>
    </source>
</evidence>
<dbReference type="Gene3D" id="3.10.50.30">
    <property type="entry name" value="Transcription elongation factor, GreA/GreB, C-terminal domain"/>
    <property type="match status" value="1"/>
</dbReference>
<dbReference type="Pfam" id="PF14760">
    <property type="entry name" value="Rnk_N"/>
    <property type="match status" value="1"/>
</dbReference>
<keyword evidence="4" id="KW-1185">Reference proteome</keyword>
<evidence type="ECO:0000259" key="2">
    <source>
        <dbReference type="Pfam" id="PF14760"/>
    </source>
</evidence>
<dbReference type="InterPro" id="IPR029462">
    <property type="entry name" value="Rnk_N"/>
</dbReference>
<dbReference type="GO" id="GO:0016301">
    <property type="term" value="F:kinase activity"/>
    <property type="evidence" value="ECO:0007669"/>
    <property type="project" value="UniProtKB-KW"/>
</dbReference>
<accession>A0ABY6IQF2</accession>
<dbReference type="SUPFAM" id="SSF54534">
    <property type="entry name" value="FKBP-like"/>
    <property type="match status" value="1"/>
</dbReference>
<dbReference type="Pfam" id="PF01272">
    <property type="entry name" value="GreA_GreB"/>
    <property type="match status" value="1"/>
</dbReference>
<keyword evidence="3" id="KW-0808">Transferase</keyword>
<reference evidence="3" key="1">
    <citation type="submission" date="2022-10" db="EMBL/GenBank/DDBJ databases">
        <title>YIM 151497 complete genome.</title>
        <authorList>
            <person name="Chen X."/>
        </authorList>
    </citation>
    <scope>NUCLEOTIDE SEQUENCE</scope>
    <source>
        <strain evidence="3">YIM 151497</strain>
    </source>
</reference>
<name>A0ABY6IQF2_9HYPH</name>
<proteinExistence type="predicted"/>
<sequence>MSQTAMKAAALPRLVLGVEDHGKLMTMANSITGPMASVADQLMNELDRARVVAQSKLPEDAVRLGSVVSFTTTDGFDRTYQLVFPGEADITSGKVSVLTPIGAALIGLREGQSIPWTARDGRRLSLTVVRVEQSQ</sequence>
<dbReference type="InterPro" id="IPR023459">
    <property type="entry name" value="Tscrpt_elong_fac_GreA/B_fam"/>
</dbReference>
<protein>
    <submittedName>
        <fullName evidence="3">Nucleoside diphosphate kinase regulator</fullName>
    </submittedName>
</protein>
<dbReference type="Proteomes" id="UP001163882">
    <property type="component" value="Chromosome"/>
</dbReference>
<dbReference type="EMBL" id="CP107716">
    <property type="protein sequence ID" value="UYQ72614.1"/>
    <property type="molecule type" value="Genomic_DNA"/>
</dbReference>
<evidence type="ECO:0000259" key="1">
    <source>
        <dbReference type="Pfam" id="PF01272"/>
    </source>
</evidence>
<dbReference type="InterPro" id="IPR001437">
    <property type="entry name" value="Tscrpt_elong_fac_GreA/B_C"/>
</dbReference>
<gene>
    <name evidence="3" type="primary">rnk</name>
    <name evidence="3" type="ORF">OF122_02175</name>
</gene>
<organism evidence="3 4">
    <name type="scientific">Pelagibacterium flavum</name>
    <dbReference type="NCBI Taxonomy" id="2984530"/>
    <lineage>
        <taxon>Bacteria</taxon>
        <taxon>Pseudomonadati</taxon>
        <taxon>Pseudomonadota</taxon>
        <taxon>Alphaproteobacteria</taxon>
        <taxon>Hyphomicrobiales</taxon>
        <taxon>Devosiaceae</taxon>
        <taxon>Pelagibacterium</taxon>
    </lineage>
</organism>
<dbReference type="NCBIfam" id="NF004396">
    <property type="entry name" value="PRK05753.1"/>
    <property type="match status" value="1"/>
</dbReference>
<dbReference type="PANTHER" id="PTHR30437:SF5">
    <property type="entry name" value="REGULATOR OF NUCLEOSIDE DIPHOSPHATE KINASE"/>
    <property type="match status" value="1"/>
</dbReference>
<dbReference type="InterPro" id="IPR036953">
    <property type="entry name" value="GreA/GreB_C_sf"/>
</dbReference>